<dbReference type="InterPro" id="IPR009060">
    <property type="entry name" value="UBA-like_sf"/>
</dbReference>
<dbReference type="GO" id="GO:0016973">
    <property type="term" value="P:poly(A)+ mRNA export from nucleus"/>
    <property type="evidence" value="ECO:0007669"/>
    <property type="project" value="TreeGrafter"/>
</dbReference>
<dbReference type="SMART" id="SM00804">
    <property type="entry name" value="TAP_C"/>
    <property type="match status" value="1"/>
</dbReference>
<evidence type="ECO:0000313" key="11">
    <source>
        <dbReference type="EMBL" id="CAD7081855.1"/>
    </source>
</evidence>
<keyword evidence="6" id="KW-0509">mRNA transport</keyword>
<keyword evidence="5" id="KW-0677">Repeat</keyword>
<dbReference type="EMBL" id="LR899010">
    <property type="protein sequence ID" value="CAD7081855.1"/>
    <property type="molecule type" value="Genomic_DNA"/>
</dbReference>
<evidence type="ECO:0000256" key="8">
    <source>
        <dbReference type="SAM" id="MobiDB-lite"/>
    </source>
</evidence>
<dbReference type="Pfam" id="PF24048">
    <property type="entry name" value="LRR_NXF1-5"/>
    <property type="match status" value="1"/>
</dbReference>
<comment type="subcellular location">
    <subcellularLocation>
        <location evidence="1">Nucleus</location>
    </subcellularLocation>
</comment>
<dbReference type="InterPro" id="IPR005637">
    <property type="entry name" value="TAP_C_dom"/>
</dbReference>
<dbReference type="InterPro" id="IPR012677">
    <property type="entry name" value="Nucleotide-bd_a/b_plait_sf"/>
</dbReference>
<dbReference type="OMA" id="ERFNIMN"/>
<keyword evidence="3" id="KW-0813">Transport</keyword>
<organism evidence="11 12">
    <name type="scientific">Hermetia illucens</name>
    <name type="common">Black soldier fly</name>
    <dbReference type="NCBI Taxonomy" id="343691"/>
    <lineage>
        <taxon>Eukaryota</taxon>
        <taxon>Metazoa</taxon>
        <taxon>Ecdysozoa</taxon>
        <taxon>Arthropoda</taxon>
        <taxon>Hexapoda</taxon>
        <taxon>Insecta</taxon>
        <taxon>Pterygota</taxon>
        <taxon>Neoptera</taxon>
        <taxon>Endopterygota</taxon>
        <taxon>Diptera</taxon>
        <taxon>Brachycera</taxon>
        <taxon>Stratiomyomorpha</taxon>
        <taxon>Stratiomyidae</taxon>
        <taxon>Hermetiinae</taxon>
        <taxon>Hermetia</taxon>
    </lineage>
</organism>
<evidence type="ECO:0000256" key="4">
    <source>
        <dbReference type="ARBA" id="ARBA00022614"/>
    </source>
</evidence>
<dbReference type="SUPFAM" id="SSF54427">
    <property type="entry name" value="NTF2-like"/>
    <property type="match status" value="1"/>
</dbReference>
<dbReference type="InterPro" id="IPR057125">
    <property type="entry name" value="NXF1/2/3/5-like_LRR"/>
</dbReference>
<dbReference type="Proteomes" id="UP000594454">
    <property type="component" value="Chromosome 2"/>
</dbReference>
<dbReference type="Gene3D" id="1.10.8.10">
    <property type="entry name" value="DNA helicase RuvA subunit, C-terminal domain"/>
    <property type="match status" value="1"/>
</dbReference>
<dbReference type="GO" id="GO:0005634">
    <property type="term" value="C:nucleus"/>
    <property type="evidence" value="ECO:0007669"/>
    <property type="project" value="UniProtKB-SubCell"/>
</dbReference>
<dbReference type="AlphaFoldDB" id="A0A7R8YRT6"/>
<evidence type="ECO:0000256" key="1">
    <source>
        <dbReference type="ARBA" id="ARBA00004123"/>
    </source>
</evidence>
<dbReference type="InterPro" id="IPR032675">
    <property type="entry name" value="LRR_dom_sf"/>
</dbReference>
<dbReference type="SUPFAM" id="SSF52058">
    <property type="entry name" value="L domain-like"/>
    <property type="match status" value="2"/>
</dbReference>
<dbReference type="CDD" id="cd14342">
    <property type="entry name" value="UBA_TAP-C"/>
    <property type="match status" value="1"/>
</dbReference>
<dbReference type="InterPro" id="IPR001611">
    <property type="entry name" value="Leu-rich_rpt"/>
</dbReference>
<dbReference type="OrthoDB" id="25872at2759"/>
<dbReference type="InterPro" id="IPR018222">
    <property type="entry name" value="Nuclear_transport_factor_2_euk"/>
</dbReference>
<accession>A0A7R8YRT6</accession>
<dbReference type="Pfam" id="PF03943">
    <property type="entry name" value="TAP_C"/>
    <property type="match status" value="1"/>
</dbReference>
<dbReference type="PANTHER" id="PTHR10662:SF22">
    <property type="entry name" value="NUCLEAR RNA EXPORT FACTOR 1"/>
    <property type="match status" value="1"/>
</dbReference>
<protein>
    <recommendedName>
        <fullName evidence="13">Nuclear RNA export factor 2</fullName>
    </recommendedName>
</protein>
<feature type="domain" description="TAP-C" evidence="10">
    <location>
        <begin position="780"/>
        <end position="835"/>
    </location>
</feature>
<dbReference type="InterPro" id="IPR002075">
    <property type="entry name" value="NTF2_dom"/>
</dbReference>
<evidence type="ECO:0000256" key="7">
    <source>
        <dbReference type="ARBA" id="ARBA00023242"/>
    </source>
</evidence>
<feature type="domain" description="NTF2" evidence="9">
    <location>
        <begin position="592"/>
        <end position="752"/>
    </location>
</feature>
<dbReference type="PROSITE" id="PS51281">
    <property type="entry name" value="TAP_C"/>
    <property type="match status" value="1"/>
</dbReference>
<dbReference type="Pfam" id="PF22602">
    <property type="entry name" value="NXF_NTF2"/>
    <property type="match status" value="1"/>
</dbReference>
<name>A0A7R8YRT6_HERIL</name>
<evidence type="ECO:0000256" key="6">
    <source>
        <dbReference type="ARBA" id="ARBA00022816"/>
    </source>
</evidence>
<dbReference type="Gene3D" id="3.30.70.330">
    <property type="match status" value="1"/>
</dbReference>
<dbReference type="InParanoid" id="A0A7R8YRT6"/>
<sequence length="835" mass="96424">MSMHRNLPRNNQGTSHSDHGMDDLITMKAGYKPIRINRVGSQSYYQTSSYRNSLLNASYTWHLIDVHHRGMYSKADILDAFFNIIGDSEFYPVGYKEGRVTDMFIVRGCKEAIQKLFHRELSLRMPDHKLVNLNISLNAAQYSSGQIFPQKVLEKIVERQFKRLETTDQISNVLNLQQIGNFAEAADIIINLGSKPALELLCKVIAQNHNILNTINGLNLIKNNITDPSPLKEFVHSSIKMIDLRHNNIQHPHQFNELKCLNVDELYVSGNPCTTEMNYLDEIKKYLPTLKKLDGISTEKIKQTSTDTIEMMYPGDIILDDRDRVSFTMYRTSDMWCQVVVEHKGKCTKRNILKAIFEIVEGEFFPCYYKASRIEDTFFVRCCHDQLESLLDVGLALRLPDCDDIPMTLKMNVSDFKKGHVEPMKAIIAALSTRFNVMDKCLNLESLHTSPELKNVIVCLSHPHTLATVLTTASRRFLVNLEEIRLGKNRISSVKALKTLNSARSIKILDLNNNLIENLKDFENIIKIPITELNLDGNPLCKNFKTAGDYVRQVRKIFPELTKLDGYPITKQVSSAMRVERNFLCSLEAYGFVDHFINHYFPIFDSPLRSQLIEMYDRRCIVSLSFNYDASKLNSYTTGRTRKYELLNRNLLADPLVPTPNVMYKKDSVLDFFKYFPASEHDLFSFTTDVTIFTDKLVCLTVSGIFQEPATITDVEFRLAFTRTFLFKQHATELGIFKNTNEYKIINDIIFITNPTNDQLKMSFRYSKPNKTKLQEPTVEDKEYLFVMFQRMTGLKNIWCTRCFEDANWDFKKALEVFIKLNQENRIPDSAFSES</sequence>
<keyword evidence="7" id="KW-0539">Nucleus</keyword>
<evidence type="ECO:0000259" key="10">
    <source>
        <dbReference type="PROSITE" id="PS51281"/>
    </source>
</evidence>
<dbReference type="FunCoup" id="A0A7R8YRT6">
    <property type="interactions" value="43"/>
</dbReference>
<evidence type="ECO:0000256" key="3">
    <source>
        <dbReference type="ARBA" id="ARBA00022448"/>
    </source>
</evidence>
<evidence type="ECO:0008006" key="13">
    <source>
        <dbReference type="Google" id="ProtNLM"/>
    </source>
</evidence>
<dbReference type="Gene3D" id="3.10.450.50">
    <property type="match status" value="1"/>
</dbReference>
<feature type="region of interest" description="Disordered" evidence="8">
    <location>
        <begin position="1"/>
        <end position="20"/>
    </location>
</feature>
<evidence type="ECO:0000256" key="2">
    <source>
        <dbReference type="ARBA" id="ARBA00009285"/>
    </source>
</evidence>
<dbReference type="PANTHER" id="PTHR10662">
    <property type="entry name" value="NUCLEAR RNA EXPORT FACTOR"/>
    <property type="match status" value="1"/>
</dbReference>
<dbReference type="PROSITE" id="PS50177">
    <property type="entry name" value="NTF2_DOMAIN"/>
    <property type="match status" value="1"/>
</dbReference>
<dbReference type="Gene3D" id="3.80.10.10">
    <property type="entry name" value="Ribonuclease Inhibitor"/>
    <property type="match status" value="2"/>
</dbReference>
<dbReference type="PROSITE" id="PS51450">
    <property type="entry name" value="LRR"/>
    <property type="match status" value="2"/>
</dbReference>
<proteinExistence type="inferred from homology"/>
<dbReference type="InterPro" id="IPR032710">
    <property type="entry name" value="NTF2-like_dom_sf"/>
</dbReference>
<keyword evidence="4" id="KW-0433">Leucine-rich repeat</keyword>
<evidence type="ECO:0000259" key="9">
    <source>
        <dbReference type="PROSITE" id="PS50177"/>
    </source>
</evidence>
<evidence type="ECO:0000256" key="5">
    <source>
        <dbReference type="ARBA" id="ARBA00022737"/>
    </source>
</evidence>
<dbReference type="SUPFAM" id="SSF46934">
    <property type="entry name" value="UBA-like"/>
    <property type="match status" value="1"/>
</dbReference>
<dbReference type="InterPro" id="IPR030217">
    <property type="entry name" value="NXF_fam"/>
</dbReference>
<dbReference type="GO" id="GO:0003723">
    <property type="term" value="F:RNA binding"/>
    <property type="evidence" value="ECO:0007669"/>
    <property type="project" value="TreeGrafter"/>
</dbReference>
<comment type="similarity">
    <text evidence="2">Belongs to the NXF family.</text>
</comment>
<reference evidence="11 12" key="1">
    <citation type="submission" date="2020-11" db="EMBL/GenBank/DDBJ databases">
        <authorList>
            <person name="Wallbank WR R."/>
            <person name="Pardo Diaz C."/>
            <person name="Kozak K."/>
            <person name="Martin S."/>
            <person name="Jiggins C."/>
            <person name="Moest M."/>
            <person name="Warren A I."/>
            <person name="Generalovic N T."/>
            <person name="Byers J.R.P. K."/>
            <person name="Montejo-Kovacevich G."/>
            <person name="Yen C E."/>
        </authorList>
    </citation>
    <scope>NUCLEOTIDE SEQUENCE [LARGE SCALE GENOMIC DNA]</scope>
</reference>
<gene>
    <name evidence="11" type="ORF">HERILL_LOCUS4941</name>
</gene>
<evidence type="ECO:0000313" key="12">
    <source>
        <dbReference type="Proteomes" id="UP000594454"/>
    </source>
</evidence>
<keyword evidence="12" id="KW-1185">Reference proteome</keyword>